<dbReference type="InterPro" id="IPR027396">
    <property type="entry name" value="DsrEFH-like"/>
</dbReference>
<dbReference type="SUPFAM" id="SSF55424">
    <property type="entry name" value="FAD/NAD-linked reductases, dimerisation (C-terminal) domain"/>
    <property type="match status" value="1"/>
</dbReference>
<evidence type="ECO:0000313" key="8">
    <source>
        <dbReference type="EMBL" id="EYE89037.1"/>
    </source>
</evidence>
<dbReference type="InterPro" id="IPR023753">
    <property type="entry name" value="FAD/NAD-binding_dom"/>
</dbReference>
<dbReference type="InterPro" id="IPR036188">
    <property type="entry name" value="FAD/NAD-bd_sf"/>
</dbReference>
<reference evidence="8 9" key="1">
    <citation type="journal article" date="2014" name="Genome Announc.">
        <title>Draft Genome Sequence of Fervidicella metallireducens Strain AeBT, an Iron-Reducing Thermoanaerobe from the Great Artesian Basin.</title>
        <authorList>
            <person name="Patel B.K."/>
        </authorList>
    </citation>
    <scope>NUCLEOTIDE SEQUENCE [LARGE SCALE GENOMIC DNA]</scope>
    <source>
        <strain evidence="8 9">AeB</strain>
    </source>
</reference>
<gene>
    <name evidence="8" type="ORF">Q428_04315</name>
</gene>
<evidence type="ECO:0000256" key="4">
    <source>
        <dbReference type="ARBA" id="ARBA00022827"/>
    </source>
</evidence>
<evidence type="ECO:0000256" key="5">
    <source>
        <dbReference type="ARBA" id="ARBA00023002"/>
    </source>
</evidence>
<accession>A0A017RWM0</accession>
<evidence type="ECO:0000259" key="7">
    <source>
        <dbReference type="PROSITE" id="PS50206"/>
    </source>
</evidence>
<dbReference type="Gene3D" id="3.30.110.40">
    <property type="entry name" value="TusA-like domain"/>
    <property type="match status" value="1"/>
</dbReference>
<dbReference type="Gene3D" id="3.40.250.10">
    <property type="entry name" value="Rhodanese-like domain"/>
    <property type="match status" value="1"/>
</dbReference>
<organism evidence="8 9">
    <name type="scientific">Fervidicella metallireducens AeB</name>
    <dbReference type="NCBI Taxonomy" id="1403537"/>
    <lineage>
        <taxon>Bacteria</taxon>
        <taxon>Bacillati</taxon>
        <taxon>Bacillota</taxon>
        <taxon>Clostridia</taxon>
        <taxon>Eubacteriales</taxon>
        <taxon>Clostridiaceae</taxon>
        <taxon>Fervidicella</taxon>
    </lineage>
</organism>
<dbReference type="InterPro" id="IPR001763">
    <property type="entry name" value="Rhodanese-like_dom"/>
</dbReference>
<dbReference type="Pfam" id="PF02852">
    <property type="entry name" value="Pyr_redox_dim"/>
    <property type="match status" value="1"/>
</dbReference>
<dbReference type="EMBL" id="AZQP01000009">
    <property type="protein sequence ID" value="EYE89037.1"/>
    <property type="molecule type" value="Genomic_DNA"/>
</dbReference>
<dbReference type="Gene3D" id="3.50.50.60">
    <property type="entry name" value="FAD/NAD(P)-binding domain"/>
    <property type="match status" value="2"/>
</dbReference>
<dbReference type="Pfam" id="PF00581">
    <property type="entry name" value="Rhodanese"/>
    <property type="match status" value="1"/>
</dbReference>
<comment type="similarity">
    <text evidence="2">Belongs to the class-III pyridine nucleotide-disulfide oxidoreductase family.</text>
</comment>
<evidence type="ECO:0000256" key="1">
    <source>
        <dbReference type="ARBA" id="ARBA00001974"/>
    </source>
</evidence>
<dbReference type="OrthoDB" id="9802028at2"/>
<dbReference type="PROSITE" id="PS01148">
    <property type="entry name" value="UPF0033"/>
    <property type="match status" value="1"/>
</dbReference>
<dbReference type="Pfam" id="PF13686">
    <property type="entry name" value="DrsE_2"/>
    <property type="match status" value="1"/>
</dbReference>
<dbReference type="SMART" id="SM00450">
    <property type="entry name" value="RHOD"/>
    <property type="match status" value="1"/>
</dbReference>
<dbReference type="PANTHER" id="PTHR43429">
    <property type="entry name" value="PYRIDINE NUCLEOTIDE-DISULFIDE OXIDOREDUCTASE DOMAIN-CONTAINING"/>
    <property type="match status" value="1"/>
</dbReference>
<evidence type="ECO:0000256" key="6">
    <source>
        <dbReference type="ARBA" id="ARBA00023284"/>
    </source>
</evidence>
<dbReference type="CDD" id="cd01524">
    <property type="entry name" value="RHOD_Pyr_redox"/>
    <property type="match status" value="1"/>
</dbReference>
<comment type="cofactor">
    <cofactor evidence="1">
        <name>FAD</name>
        <dbReference type="ChEBI" id="CHEBI:57692"/>
    </cofactor>
</comment>
<dbReference type="Pfam" id="PF07992">
    <property type="entry name" value="Pyr_redox_2"/>
    <property type="match status" value="1"/>
</dbReference>
<comment type="caution">
    <text evidence="8">The sequence shown here is derived from an EMBL/GenBank/DDBJ whole genome shotgun (WGS) entry which is preliminary data.</text>
</comment>
<dbReference type="Pfam" id="PF01206">
    <property type="entry name" value="TusA"/>
    <property type="match status" value="1"/>
</dbReference>
<feature type="domain" description="Rhodanese" evidence="7">
    <location>
        <begin position="463"/>
        <end position="550"/>
    </location>
</feature>
<dbReference type="InterPro" id="IPR036868">
    <property type="entry name" value="TusA-like_sf"/>
</dbReference>
<keyword evidence="3" id="KW-0285">Flavoprotein</keyword>
<keyword evidence="9" id="KW-1185">Reference proteome</keyword>
<name>A0A017RWM0_9CLOT</name>
<dbReference type="AlphaFoldDB" id="A0A017RWM0"/>
<dbReference type="InterPro" id="IPR001455">
    <property type="entry name" value="TusA-like"/>
</dbReference>
<protein>
    <submittedName>
        <fullName evidence="8">CoA-disulfide reductase</fullName>
    </submittedName>
</protein>
<dbReference type="PRINTS" id="PR00411">
    <property type="entry name" value="PNDRDTASEI"/>
</dbReference>
<evidence type="ECO:0000256" key="3">
    <source>
        <dbReference type="ARBA" id="ARBA00022630"/>
    </source>
</evidence>
<dbReference type="InterPro" id="IPR032836">
    <property type="entry name" value="DsrE2-like"/>
</dbReference>
<dbReference type="RefSeq" id="WP_035378483.1">
    <property type="nucleotide sequence ID" value="NZ_AZQP01000009.1"/>
</dbReference>
<dbReference type="InterPro" id="IPR036873">
    <property type="entry name" value="Rhodanese-like_dom_sf"/>
</dbReference>
<dbReference type="Proteomes" id="UP000019681">
    <property type="component" value="Unassembled WGS sequence"/>
</dbReference>
<keyword evidence="5" id="KW-0560">Oxidoreductase</keyword>
<evidence type="ECO:0000256" key="2">
    <source>
        <dbReference type="ARBA" id="ARBA00009130"/>
    </source>
</evidence>
<dbReference type="GO" id="GO:0016491">
    <property type="term" value="F:oxidoreductase activity"/>
    <property type="evidence" value="ECO:0007669"/>
    <property type="project" value="UniProtKB-KW"/>
</dbReference>
<dbReference type="PRINTS" id="PR00368">
    <property type="entry name" value="FADPNR"/>
</dbReference>
<dbReference type="Gene3D" id="3.40.1260.10">
    <property type="entry name" value="DsrEFH-like"/>
    <property type="match status" value="1"/>
</dbReference>
<dbReference type="InterPro" id="IPR016156">
    <property type="entry name" value="FAD/NAD-linked_Rdtase_dimer_sf"/>
</dbReference>
<dbReference type="SUPFAM" id="SSF52821">
    <property type="entry name" value="Rhodanese/Cell cycle control phosphatase"/>
    <property type="match status" value="1"/>
</dbReference>
<proteinExistence type="inferred from homology"/>
<dbReference type="SUPFAM" id="SSF51905">
    <property type="entry name" value="FAD/NAD(P)-binding domain"/>
    <property type="match status" value="1"/>
</dbReference>
<keyword evidence="4" id="KW-0274">FAD</keyword>
<dbReference type="PROSITE" id="PS50206">
    <property type="entry name" value="RHODANESE_3"/>
    <property type="match status" value="1"/>
</dbReference>
<sequence>MSKKVLIVGGVAGGASAAARLRRLDEDAEIILFERGEYISFANCGLPYYVGGVITDRDNLLVQTVEGMKNRFNIDIRVKSEVTKIDREKKEVEVITDGKSYRESYDYLILSPGAAPFVPPIKGIDKTTFYTLRNMEDVDKIKARVVENKPKRAVVVGGGYVGVEMAENLRELDIDVTLVEAAEQIMGPLDIEMARILEKQLLDNGIKLILNDAVDSLEEEQKIVVSLKSGKKLESDILILAIGVRPENKLAKECGLAIGERGGIKVNEYMETSDPSIYAVGDAIEVKDFITGMDTLIPLAGPANKQGRIAADNISGRKVKYNGTQGTSIIKVFDLTGASTGNNEKMLKKSGIPYLKSYTHSGSHAGYYPGAFPMTIKLLFSPEDGKILGAQAVGRDGVDKRIDVIATAIRQGLTVYDLEELELAYAPPYSSAKDPVNMAGYTASNILKGDMKVIHWDEIDRINKQEYFILDVRTDLEYETGYIEGSTNIPLDKLRDRLNEIPKNKKILVYCKIGLRGYIAYRILFQNGYDVYNLSGGYDIYLSANYKHGEGISMNDEMTKVEKVEKKNEKQMKTIKVDACGLQCPGPIMKVYKEINNINSGDILEVHVTDPAFTNDIKAWCSRTGNTLLGSEKTCCDYVVYIKKGLDGESKNSCCIPSSTANVELPQGKTMVVFSGDLDKAIASFIIANGAAAMGRPVTMFFTFWGLNILRKDVAPKVNKNLIERMFGFMMPRGSRKLGLSKMNMAGMGAKMIRGIMKKKNVSSLEELIEQALQNGVKIVACSMSMDVMGIKREELIDGVEIGGVGAYLGEAEQSNVNLFI</sequence>
<dbReference type="SUPFAM" id="SSF75169">
    <property type="entry name" value="DsrEFH-like"/>
    <property type="match status" value="1"/>
</dbReference>
<keyword evidence="6" id="KW-0676">Redox-active center</keyword>
<dbReference type="InterPro" id="IPR004099">
    <property type="entry name" value="Pyr_nucl-diS_OxRdtase_dimer"/>
</dbReference>
<dbReference type="SUPFAM" id="SSF64307">
    <property type="entry name" value="SirA-like"/>
    <property type="match status" value="1"/>
</dbReference>
<dbReference type="PANTHER" id="PTHR43429:SF1">
    <property type="entry name" value="NAD(P)H SULFUR OXIDOREDUCTASE (COA-DEPENDENT)"/>
    <property type="match status" value="1"/>
</dbReference>
<dbReference type="InterPro" id="IPR050260">
    <property type="entry name" value="FAD-bd_OxRdtase"/>
</dbReference>
<evidence type="ECO:0000313" key="9">
    <source>
        <dbReference type="Proteomes" id="UP000019681"/>
    </source>
</evidence>
<dbReference type="STRING" id="1403537.Q428_04315"/>